<keyword evidence="9" id="KW-1185">Reference proteome</keyword>
<keyword evidence="5 6" id="KW-0663">Pyridoxal phosphate</keyword>
<protein>
    <submittedName>
        <fullName evidence="8">8-amino-7-oxononanoate synthase</fullName>
    </submittedName>
</protein>
<dbReference type="GO" id="GO:0030170">
    <property type="term" value="F:pyridoxal phosphate binding"/>
    <property type="evidence" value="ECO:0007669"/>
    <property type="project" value="InterPro"/>
</dbReference>
<dbReference type="InterPro" id="IPR015421">
    <property type="entry name" value="PyrdxlP-dep_Trfase_major"/>
</dbReference>
<evidence type="ECO:0000259" key="7">
    <source>
        <dbReference type="Pfam" id="PF00155"/>
    </source>
</evidence>
<dbReference type="SUPFAM" id="SSF53383">
    <property type="entry name" value="PLP-dependent transferases"/>
    <property type="match status" value="1"/>
</dbReference>
<dbReference type="PROSITE" id="PS00599">
    <property type="entry name" value="AA_TRANSFER_CLASS_2"/>
    <property type="match status" value="1"/>
</dbReference>
<dbReference type="Gene3D" id="3.90.1150.10">
    <property type="entry name" value="Aspartate Aminotransferase, domain 1"/>
    <property type="match status" value="1"/>
</dbReference>
<dbReference type="InterPro" id="IPR001917">
    <property type="entry name" value="Aminotrans_II_pyridoxalP_BS"/>
</dbReference>
<dbReference type="EMBL" id="FXTN01000012">
    <property type="protein sequence ID" value="SMO95244.1"/>
    <property type="molecule type" value="Genomic_DNA"/>
</dbReference>
<evidence type="ECO:0000313" key="8">
    <source>
        <dbReference type="EMBL" id="SMO95244.1"/>
    </source>
</evidence>
<dbReference type="InterPro" id="IPR015422">
    <property type="entry name" value="PyrdxlP-dep_Trfase_small"/>
</dbReference>
<comment type="pathway">
    <text evidence="2">Lipid metabolism.</text>
</comment>
<sequence length="380" mass="42327">MNTAIQHILSDKLEVRTLSETRRKLQYENSLYDFSSNDYLGFARSPELKKAINEQLEKHPLSLLGSTGSRLLSGNTEFAEQLEEDLALIHQAEHGLIFNSGYTANLALISSLPQKNDTIICDELIHASVIDGARLSHAKRLKFRHNDLEDLEKKIRIGTGQCYVAVESVYSMDGDLADLIHIAILCRDLNAHLIVDEAHAFGVFGTGLVDLLHLHHAVFARVITFGKALGLHGAIILGSSLLRDYLINFARPFIYTTAPSFAQLLAVWLAYQHLLSRPHDQLALQRKSSLLKDNMPARTILPSSLNPSAIQCVYPGTNAAVVHLSSQLQKRGFDVRAIRSPTVAAGTERLRICVHLHNTDEEILALCDHFHQLTHKIYAD</sequence>
<comment type="similarity">
    <text evidence="3">Belongs to the class-II pyridoxal-phosphate-dependent aminotransferase family. BioF subfamily.</text>
</comment>
<comment type="cofactor">
    <cofactor evidence="1 6">
        <name>pyridoxal 5'-phosphate</name>
        <dbReference type="ChEBI" id="CHEBI:597326"/>
    </cofactor>
</comment>
<proteinExistence type="inferred from homology"/>
<dbReference type="RefSeq" id="WP_142530273.1">
    <property type="nucleotide sequence ID" value="NZ_CBCSJO010000011.1"/>
</dbReference>
<dbReference type="Proteomes" id="UP000320300">
    <property type="component" value="Unassembled WGS sequence"/>
</dbReference>
<dbReference type="PANTHER" id="PTHR13693">
    <property type="entry name" value="CLASS II AMINOTRANSFERASE/8-AMINO-7-OXONONANOATE SYNTHASE"/>
    <property type="match status" value="1"/>
</dbReference>
<keyword evidence="4" id="KW-0808">Transferase</keyword>
<dbReference type="AlphaFoldDB" id="A0A521FGY5"/>
<evidence type="ECO:0000313" key="9">
    <source>
        <dbReference type="Proteomes" id="UP000320300"/>
    </source>
</evidence>
<gene>
    <name evidence="8" type="ORF">SAMN06265348_11260</name>
</gene>
<reference evidence="8 9" key="1">
    <citation type="submission" date="2017-05" db="EMBL/GenBank/DDBJ databases">
        <authorList>
            <person name="Varghese N."/>
            <person name="Submissions S."/>
        </authorList>
    </citation>
    <scope>NUCLEOTIDE SEQUENCE [LARGE SCALE GENOMIC DNA]</scope>
    <source>
        <strain evidence="8 9">DSM 19036</strain>
    </source>
</reference>
<feature type="domain" description="Aminotransferase class I/classII large" evidence="7">
    <location>
        <begin position="33"/>
        <end position="369"/>
    </location>
</feature>
<dbReference type="PANTHER" id="PTHR13693:SF77">
    <property type="entry name" value="8-AMINO-7-OXONONANOATE SYNTHASE"/>
    <property type="match status" value="1"/>
</dbReference>
<evidence type="ECO:0000256" key="1">
    <source>
        <dbReference type="ARBA" id="ARBA00001933"/>
    </source>
</evidence>
<organism evidence="8 9">
    <name type="scientific">Pedobacter westerhofensis</name>
    <dbReference type="NCBI Taxonomy" id="425512"/>
    <lineage>
        <taxon>Bacteria</taxon>
        <taxon>Pseudomonadati</taxon>
        <taxon>Bacteroidota</taxon>
        <taxon>Sphingobacteriia</taxon>
        <taxon>Sphingobacteriales</taxon>
        <taxon>Sphingobacteriaceae</taxon>
        <taxon>Pedobacter</taxon>
    </lineage>
</organism>
<dbReference type="GO" id="GO:0016740">
    <property type="term" value="F:transferase activity"/>
    <property type="evidence" value="ECO:0007669"/>
    <property type="project" value="UniProtKB-KW"/>
</dbReference>
<accession>A0A521FGY5</accession>
<evidence type="ECO:0000256" key="5">
    <source>
        <dbReference type="ARBA" id="ARBA00022898"/>
    </source>
</evidence>
<evidence type="ECO:0000256" key="2">
    <source>
        <dbReference type="ARBA" id="ARBA00005189"/>
    </source>
</evidence>
<evidence type="ECO:0000256" key="4">
    <source>
        <dbReference type="ARBA" id="ARBA00022679"/>
    </source>
</evidence>
<dbReference type="Gene3D" id="3.40.640.10">
    <property type="entry name" value="Type I PLP-dependent aspartate aminotransferase-like (Major domain)"/>
    <property type="match status" value="1"/>
</dbReference>
<dbReference type="Pfam" id="PF00155">
    <property type="entry name" value="Aminotran_1_2"/>
    <property type="match status" value="1"/>
</dbReference>
<dbReference type="InterPro" id="IPR050087">
    <property type="entry name" value="AON_synthase_class-II"/>
</dbReference>
<dbReference type="GO" id="GO:0009102">
    <property type="term" value="P:biotin biosynthetic process"/>
    <property type="evidence" value="ECO:0007669"/>
    <property type="project" value="TreeGrafter"/>
</dbReference>
<dbReference type="InterPro" id="IPR004839">
    <property type="entry name" value="Aminotransferase_I/II_large"/>
</dbReference>
<evidence type="ECO:0000256" key="3">
    <source>
        <dbReference type="ARBA" id="ARBA00010008"/>
    </source>
</evidence>
<dbReference type="OrthoDB" id="9807157at2"/>
<dbReference type="InterPro" id="IPR015424">
    <property type="entry name" value="PyrdxlP-dep_Trfase"/>
</dbReference>
<evidence type="ECO:0000256" key="6">
    <source>
        <dbReference type="RuleBase" id="RU003693"/>
    </source>
</evidence>
<name>A0A521FGY5_9SPHI</name>